<feature type="non-terminal residue" evidence="2">
    <location>
        <position position="1"/>
    </location>
</feature>
<feature type="transmembrane region" description="Helical" evidence="1">
    <location>
        <begin position="82"/>
        <end position="101"/>
    </location>
</feature>
<evidence type="ECO:0000256" key="1">
    <source>
        <dbReference type="SAM" id="Phobius"/>
    </source>
</evidence>
<feature type="transmembrane region" description="Helical" evidence="1">
    <location>
        <begin position="52"/>
        <end position="76"/>
    </location>
</feature>
<evidence type="ECO:0000313" key="2">
    <source>
        <dbReference type="EMBL" id="OXA40852.1"/>
    </source>
</evidence>
<feature type="transmembrane region" description="Helical" evidence="1">
    <location>
        <begin position="140"/>
        <end position="162"/>
    </location>
</feature>
<feature type="transmembrane region" description="Helical" evidence="1">
    <location>
        <begin position="209"/>
        <end position="228"/>
    </location>
</feature>
<keyword evidence="1" id="KW-0812">Transmembrane</keyword>
<organism evidence="2 3">
    <name type="scientific">Folsomia candida</name>
    <name type="common">Springtail</name>
    <dbReference type="NCBI Taxonomy" id="158441"/>
    <lineage>
        <taxon>Eukaryota</taxon>
        <taxon>Metazoa</taxon>
        <taxon>Ecdysozoa</taxon>
        <taxon>Arthropoda</taxon>
        <taxon>Hexapoda</taxon>
        <taxon>Collembola</taxon>
        <taxon>Entomobryomorpha</taxon>
        <taxon>Isotomoidea</taxon>
        <taxon>Isotomidae</taxon>
        <taxon>Proisotominae</taxon>
        <taxon>Folsomia</taxon>
    </lineage>
</organism>
<sequence length="230" mass="26484">QSKSTYKMYREEFLRVLNFRLRICKQLQCVPFEFDQQSGRLIKTKSSRLIRIFKLQCALSAMYCTAMFANICFGPLTTSGRLQGFAIFLTCLAGTIARWNYSIDISPVQIINAFLDFEARITESLPKMPISLGTKAIKTFIYLVELGVFLYSIFVFTLLRFLPCTPPFILSMFENCGSDEVPGSYRVKLGVHIFETWMGSHITYSGTTWIQYVLFVGICFILHNFQLLNR</sequence>
<keyword evidence="1" id="KW-1133">Transmembrane helix</keyword>
<name>A0A226D5L1_FOLCA</name>
<dbReference type="EMBL" id="LNIX01000031">
    <property type="protein sequence ID" value="OXA40852.1"/>
    <property type="molecule type" value="Genomic_DNA"/>
</dbReference>
<keyword evidence="1" id="KW-0472">Membrane</keyword>
<proteinExistence type="predicted"/>
<dbReference type="AlphaFoldDB" id="A0A226D5L1"/>
<reference evidence="2 3" key="1">
    <citation type="submission" date="2015-12" db="EMBL/GenBank/DDBJ databases">
        <title>The genome of Folsomia candida.</title>
        <authorList>
            <person name="Faddeeva A."/>
            <person name="Derks M.F."/>
            <person name="Anvar Y."/>
            <person name="Smit S."/>
            <person name="Van Straalen N."/>
            <person name="Roelofs D."/>
        </authorList>
    </citation>
    <scope>NUCLEOTIDE SEQUENCE [LARGE SCALE GENOMIC DNA]</scope>
    <source>
        <strain evidence="2 3">VU population</strain>
        <tissue evidence="2">Whole body</tissue>
    </source>
</reference>
<accession>A0A226D5L1</accession>
<keyword evidence="3" id="KW-1185">Reference proteome</keyword>
<evidence type="ECO:0000313" key="3">
    <source>
        <dbReference type="Proteomes" id="UP000198287"/>
    </source>
</evidence>
<gene>
    <name evidence="2" type="ORF">Fcan01_24377</name>
</gene>
<protein>
    <submittedName>
        <fullName evidence="2">Uncharacterized protein</fullName>
    </submittedName>
</protein>
<comment type="caution">
    <text evidence="2">The sequence shown here is derived from an EMBL/GenBank/DDBJ whole genome shotgun (WGS) entry which is preliminary data.</text>
</comment>
<dbReference type="Proteomes" id="UP000198287">
    <property type="component" value="Unassembled WGS sequence"/>
</dbReference>